<proteinExistence type="predicted"/>
<dbReference type="Pfam" id="PF00805">
    <property type="entry name" value="Pentapeptide"/>
    <property type="match status" value="2"/>
</dbReference>
<feature type="domain" description="DUF2169" evidence="1">
    <location>
        <begin position="25"/>
        <end position="300"/>
    </location>
</feature>
<organism evidence="2 3">
    <name type="scientific">Roseibium sediminicola</name>
    <dbReference type="NCBI Taxonomy" id="2933272"/>
    <lineage>
        <taxon>Bacteria</taxon>
        <taxon>Pseudomonadati</taxon>
        <taxon>Pseudomonadota</taxon>
        <taxon>Alphaproteobacteria</taxon>
        <taxon>Hyphomicrobiales</taxon>
        <taxon>Stappiaceae</taxon>
        <taxon>Roseibium</taxon>
    </lineage>
</organism>
<dbReference type="RefSeq" id="WP_248155428.1">
    <property type="nucleotide sequence ID" value="NZ_JALNMJ010000010.1"/>
</dbReference>
<reference evidence="2" key="1">
    <citation type="submission" date="2022-04" db="EMBL/GenBank/DDBJ databases">
        <title>Roseibium sp. CAU 1639 isolated from mud.</title>
        <authorList>
            <person name="Kim W."/>
        </authorList>
    </citation>
    <scope>NUCLEOTIDE SEQUENCE</scope>
    <source>
        <strain evidence="2">CAU 1639</strain>
    </source>
</reference>
<dbReference type="InterPro" id="IPR001646">
    <property type="entry name" value="5peptide_repeat"/>
</dbReference>
<name>A0ABT0GVM2_9HYPH</name>
<evidence type="ECO:0000259" key="1">
    <source>
        <dbReference type="Pfam" id="PF09937"/>
    </source>
</evidence>
<protein>
    <submittedName>
        <fullName evidence="2">DUF2169 domain-containing protein</fullName>
    </submittedName>
</protein>
<evidence type="ECO:0000313" key="2">
    <source>
        <dbReference type="EMBL" id="MCK7613492.1"/>
    </source>
</evidence>
<accession>A0ABT0GVM2</accession>
<dbReference type="SUPFAM" id="SSF141571">
    <property type="entry name" value="Pentapeptide repeat-like"/>
    <property type="match status" value="2"/>
</dbReference>
<gene>
    <name evidence="2" type="ORF">M0H32_15060</name>
</gene>
<dbReference type="EMBL" id="JALNMJ010000010">
    <property type="protein sequence ID" value="MCK7613492.1"/>
    <property type="molecule type" value="Genomic_DNA"/>
</dbReference>
<dbReference type="Pfam" id="PF09937">
    <property type="entry name" value="DUF2169"/>
    <property type="match status" value="1"/>
</dbReference>
<dbReference type="InterPro" id="IPR018683">
    <property type="entry name" value="DUF2169"/>
</dbReference>
<dbReference type="Proteomes" id="UP001431221">
    <property type="component" value="Unassembled WGS sequence"/>
</dbReference>
<dbReference type="PANTHER" id="PTHR14136:SF17">
    <property type="entry name" value="BTB_POZ DOMAIN-CONTAINING PROTEIN KCTD9"/>
    <property type="match status" value="1"/>
</dbReference>
<dbReference type="InterPro" id="IPR051082">
    <property type="entry name" value="Pentapeptide-BTB/POZ_domain"/>
</dbReference>
<keyword evidence="3" id="KW-1185">Reference proteome</keyword>
<sequence>MPAIIKPSRISVAHQTELARDGALTTVSAYALFDFSDPKRFLTEQALWPMVVEQMPNGAIFDKGQLKPKAELIIAGCALSPGDDPVEGVEVSARFASFHKRLAVFGDRFWRLTDQGLQMSRPVPFLKMPIGDAQAFGGQAFPQNPRGKGFGARQLVDAGYDAPLPNVEDPERLIKSLDDQPRPAHFGPLPADDPTRLKYLGTYDQYWIDNVSPLKPEDFNPLYHCDAPLEQRFDTFFEGGESFVITGMSRGAASVGGVLPRLTARCFYKLAQNGGLVETDMRCDTVTLFPNVEKAVLTFRGLIRGSNRFAEDIETLMLAVEETDAPRRDGAYYADVFQKRTSKDDAYKYALADYQLMPMVDDAVLSARRQAKLDKAAADRQKFIDNQAWATRKMLEDEGIPPNLVPERDTSILDDLPLVPQPTQEELESGDLDIAQLLDDIQAVQDALLEKRDREMVKAELQRRAVLAVTPPERQPPNMKTPIADDELMARFPDIELDPELAEGLDQIKNSLAVIEEQKTGLPADAGDGDTPAALGRLDDLFGADEETVETAYRKAAARALRQPEGSLLADFRKAVEEMDLSGLAHAVPEETEASPADTLGNEALPPKAMLTERLEQEAAQSSSPIVQKDTFGDMLDELMAHVDSAQPEGLQPPANRPPSEAAPTSIDMVMDRLEEAQATVDDSMVMARQHAPTALFPMEPLPDGVALRLGTLVTEKLSDGHAFKGADLAGADLRGADFSGQDLSETFFEQADLTGARFAGCNLTGAVFTGATLDKADFSGADLTHANLSKVSAKELCLDKAILRDLHIFQSDFSQSQGNQTVLDQVRFIETTLNGVHLKQSRVADCQFLTGRADGFAATASKLQRNMFVMLSMVGMDFSASDLERVAFIEVRAPGADCRNGKWNSVGVMGACDLTGSRFDALEATDSSFNMAKMAESCFLRAKGTTVFFNTCDLEANDFRLASFRNSLFGRSNFKGSDFFGANLFMAAMTGVDLRHCSMRAANLYAADLMDAKLAACDFSGANLGLTLLEQPTHA</sequence>
<dbReference type="Gene3D" id="2.160.20.80">
    <property type="entry name" value="E3 ubiquitin-protein ligase SopA"/>
    <property type="match status" value="2"/>
</dbReference>
<evidence type="ECO:0000313" key="3">
    <source>
        <dbReference type="Proteomes" id="UP001431221"/>
    </source>
</evidence>
<comment type="caution">
    <text evidence="2">The sequence shown here is derived from an EMBL/GenBank/DDBJ whole genome shotgun (WGS) entry which is preliminary data.</text>
</comment>
<dbReference type="PANTHER" id="PTHR14136">
    <property type="entry name" value="BTB_POZ DOMAIN-CONTAINING PROTEIN KCTD9"/>
    <property type="match status" value="1"/>
</dbReference>